<dbReference type="InterPro" id="IPR000073">
    <property type="entry name" value="AB_hydrolase_1"/>
</dbReference>
<reference evidence="2 3" key="1">
    <citation type="submission" date="2016-10" db="EMBL/GenBank/DDBJ databases">
        <authorList>
            <person name="de Groot N.N."/>
        </authorList>
    </citation>
    <scope>NUCLEOTIDE SEQUENCE [LARGE SCALE GENOMIC DNA]</scope>
    <source>
        <strain evidence="2 3">DSM 23609</strain>
    </source>
</reference>
<dbReference type="RefSeq" id="WP_091533194.1">
    <property type="nucleotide sequence ID" value="NZ_FOOC01000005.1"/>
</dbReference>
<proteinExistence type="predicted"/>
<dbReference type="AlphaFoldDB" id="A0A1I2J2K4"/>
<sequence length="224" mass="24137">MPRNAVIRLPVPGATEERLIAGPAGHIEALLAAPLRALAEPAFAIVCHPHPLFGGAMTNKVAYTLAATAQKAGLYALRFNFRGVGRSEGRHDNGRGETQDVEFLVDWMREQLPGARAVLMGFSFGAWVSLRAAGCVRPVAQVSIAPPFGKYVGDQTVPERPPCPWLVVHGSDDDVVDYGQTKAVLDTYVPPPELVTMQGAGHFFHGRLTELGGIVLPFLQRHVT</sequence>
<dbReference type="Pfam" id="PF00561">
    <property type="entry name" value="Abhydrolase_1"/>
    <property type="match status" value="1"/>
</dbReference>
<dbReference type="Proteomes" id="UP000199771">
    <property type="component" value="Unassembled WGS sequence"/>
</dbReference>
<organism evidence="2 3">
    <name type="scientific">Fontimonas thermophila</name>
    <dbReference type="NCBI Taxonomy" id="1076937"/>
    <lineage>
        <taxon>Bacteria</taxon>
        <taxon>Pseudomonadati</taxon>
        <taxon>Pseudomonadota</taxon>
        <taxon>Gammaproteobacteria</taxon>
        <taxon>Nevskiales</taxon>
        <taxon>Nevskiaceae</taxon>
        <taxon>Fontimonas</taxon>
    </lineage>
</organism>
<dbReference type="InterPro" id="IPR029058">
    <property type="entry name" value="AB_hydrolase_fold"/>
</dbReference>
<name>A0A1I2J2K4_9GAMM</name>
<dbReference type="PANTHER" id="PTHR42103:SF2">
    <property type="entry name" value="AB HYDROLASE-1 DOMAIN-CONTAINING PROTEIN"/>
    <property type="match status" value="1"/>
</dbReference>
<accession>A0A1I2J2K4</accession>
<dbReference type="PANTHER" id="PTHR42103">
    <property type="entry name" value="ALPHA/BETA-HYDROLASES SUPERFAMILY PROTEIN"/>
    <property type="match status" value="1"/>
</dbReference>
<dbReference type="EMBL" id="FOOC01000005">
    <property type="protein sequence ID" value="SFF48093.1"/>
    <property type="molecule type" value="Genomic_DNA"/>
</dbReference>
<evidence type="ECO:0000259" key="1">
    <source>
        <dbReference type="Pfam" id="PF00561"/>
    </source>
</evidence>
<dbReference type="STRING" id="1076937.SAMN04488120_105104"/>
<dbReference type="OrthoDB" id="9800435at2"/>
<feature type="domain" description="AB hydrolase-1" evidence="1">
    <location>
        <begin position="65"/>
        <end position="133"/>
    </location>
</feature>
<dbReference type="Gene3D" id="3.40.50.1820">
    <property type="entry name" value="alpha/beta hydrolase"/>
    <property type="match status" value="1"/>
</dbReference>
<dbReference type="SUPFAM" id="SSF53474">
    <property type="entry name" value="alpha/beta-Hydrolases"/>
    <property type="match status" value="1"/>
</dbReference>
<gene>
    <name evidence="2" type="ORF">SAMN04488120_105104</name>
</gene>
<evidence type="ECO:0000313" key="3">
    <source>
        <dbReference type="Proteomes" id="UP000199771"/>
    </source>
</evidence>
<evidence type="ECO:0000313" key="2">
    <source>
        <dbReference type="EMBL" id="SFF48093.1"/>
    </source>
</evidence>
<keyword evidence="3" id="KW-1185">Reference proteome</keyword>
<protein>
    <recommendedName>
        <fullName evidence="1">AB hydrolase-1 domain-containing protein</fullName>
    </recommendedName>
</protein>